<dbReference type="GO" id="GO:0016853">
    <property type="term" value="F:isomerase activity"/>
    <property type="evidence" value="ECO:0007669"/>
    <property type="project" value="UniProtKB-KW"/>
</dbReference>
<evidence type="ECO:0000313" key="4">
    <source>
        <dbReference type="Proteomes" id="UP000283872"/>
    </source>
</evidence>
<dbReference type="EMBL" id="QRKB01000002">
    <property type="protein sequence ID" value="RHH84711.1"/>
    <property type="molecule type" value="Genomic_DNA"/>
</dbReference>
<gene>
    <name evidence="3" type="ORF">DW192_01670</name>
    <name evidence="2" type="ORF">DWY11_05355</name>
    <name evidence="1" type="ORF">F7D62_07505</name>
</gene>
<evidence type="ECO:0000313" key="3">
    <source>
        <dbReference type="EMBL" id="RHH84711.1"/>
    </source>
</evidence>
<organism evidence="2 4">
    <name type="scientific">Segatella copri</name>
    <dbReference type="NCBI Taxonomy" id="165179"/>
    <lineage>
        <taxon>Bacteria</taxon>
        <taxon>Pseudomonadati</taxon>
        <taxon>Bacteroidota</taxon>
        <taxon>Bacteroidia</taxon>
        <taxon>Bacteroidales</taxon>
        <taxon>Prevotellaceae</taxon>
        <taxon>Segatella</taxon>
    </lineage>
</organism>
<evidence type="ECO:0000313" key="2">
    <source>
        <dbReference type="EMBL" id="RGS17054.1"/>
    </source>
</evidence>
<dbReference type="RefSeq" id="WP_117586511.1">
    <property type="nucleotide sequence ID" value="NZ_JAPDUQ010000001.1"/>
</dbReference>
<proteinExistence type="predicted"/>
<sequence length="346" mass="39854">MEEYKTILKKTDGGLDIFSYYLGKECLKKKFKSPFRSGDNRPSCHLYLNEPPGEQAYYYLQDFGDSRCSGNAFAIAARVLNMSIRNDFKAVLERIDQDLCLGVFEENKGKYSSKPQFNRAAIKQEISKNKTSSIKTFMPVIQEFMSWELEYWNKYGIDVNTLRRYHVHSLRSVTFNKADGKSFNIFGSKAIPAYGYFFNDMKGIKVYRPKAENRFLYGGDLPTPYVFGWEQLQENGDMVFITGGEKDVLSLASHGYNAIAFNSETAKIPADKIKLLSQRFRKIIFLYDSDTTGIKESKSRVEEYNGNYNVFRLELPLSGTKQEKDISDYFALGRTTQDLQKLINKM</sequence>
<evidence type="ECO:0000313" key="5">
    <source>
        <dbReference type="Proteomes" id="UP000284548"/>
    </source>
</evidence>
<reference evidence="6" key="2">
    <citation type="submission" date="2019-09" db="EMBL/GenBank/DDBJ databases">
        <title>Distinct polysaccharide growth profiles of human intestinal Prevotella copri isolates.</title>
        <authorList>
            <person name="Fehlner-Peach H."/>
            <person name="Magnabosco C."/>
            <person name="Raghavan V."/>
            <person name="Scher J.U."/>
            <person name="Tett A."/>
            <person name="Cox L.M."/>
            <person name="Gottsegen C."/>
            <person name="Watters A."/>
            <person name="Wiltshire- Gordon J.D."/>
            <person name="Segata N."/>
            <person name="Bonneau R."/>
            <person name="Littman D.R."/>
        </authorList>
    </citation>
    <scope>NUCLEOTIDE SEQUENCE [LARGE SCALE GENOMIC DNA]</scope>
    <source>
        <strain evidence="6">iAK279</strain>
    </source>
</reference>
<dbReference type="Gene3D" id="3.40.1360.10">
    <property type="match status" value="1"/>
</dbReference>
<dbReference type="InterPro" id="IPR034154">
    <property type="entry name" value="TOPRIM_DnaG/twinkle"/>
</dbReference>
<comment type="caution">
    <text evidence="2">The sequence shown here is derived from an EMBL/GenBank/DDBJ whole genome shotgun (WGS) entry which is preliminary data.</text>
</comment>
<dbReference type="AlphaFoldDB" id="A0A3E5E8C8"/>
<dbReference type="SUPFAM" id="SSF56731">
    <property type="entry name" value="DNA primase core"/>
    <property type="match status" value="1"/>
</dbReference>
<dbReference type="EMBL" id="QRVA01000009">
    <property type="protein sequence ID" value="RGS17054.1"/>
    <property type="molecule type" value="Genomic_DNA"/>
</dbReference>
<name>A0A3E5E8C8_9BACT</name>
<keyword evidence="2" id="KW-0413">Isomerase</keyword>
<dbReference type="Proteomes" id="UP000284548">
    <property type="component" value="Unassembled WGS sequence"/>
</dbReference>
<reference evidence="4 5" key="1">
    <citation type="submission" date="2018-08" db="EMBL/GenBank/DDBJ databases">
        <title>A genome reference for cultivated species of the human gut microbiota.</title>
        <authorList>
            <person name="Zou Y."/>
            <person name="Xue W."/>
            <person name="Luo G."/>
        </authorList>
    </citation>
    <scope>NUCLEOTIDE SEQUENCE [LARGE SCALE GENOMIC DNA]</scope>
    <source>
        <strain evidence="2 4">AF24-12</strain>
        <strain evidence="3 5">AM16-54</strain>
    </source>
</reference>
<dbReference type="CDD" id="cd01029">
    <property type="entry name" value="TOPRIM_primases"/>
    <property type="match status" value="1"/>
</dbReference>
<dbReference type="EMBL" id="VZBT01000059">
    <property type="protein sequence ID" value="MQO03955.1"/>
    <property type="molecule type" value="Genomic_DNA"/>
</dbReference>
<dbReference type="Proteomes" id="UP000283872">
    <property type="component" value="Unassembled WGS sequence"/>
</dbReference>
<reference evidence="1" key="3">
    <citation type="submission" date="2023-10" db="EMBL/GenBank/DDBJ databases">
        <title>Distinct polysaccharide growth profiles of human intestinal Prevotella copri isolates.</title>
        <authorList>
            <person name="Fehlner-Peach H."/>
            <person name="Magnabosco C."/>
            <person name="Raghavan V."/>
            <person name="Scher J.U."/>
            <person name="Tett A."/>
            <person name="Cox L.M."/>
            <person name="Gottsegen C."/>
            <person name="Watters A."/>
            <person name="Wiltshire- Gordon J.D."/>
            <person name="Segata N."/>
            <person name="Bonneau R."/>
            <person name="Littman D.R."/>
        </authorList>
    </citation>
    <scope>NUCLEOTIDE SEQUENCE</scope>
    <source>
        <strain evidence="1">IAK279</strain>
    </source>
</reference>
<dbReference type="Pfam" id="PF13155">
    <property type="entry name" value="Toprim_2"/>
    <property type="match status" value="1"/>
</dbReference>
<evidence type="ECO:0000313" key="6">
    <source>
        <dbReference type="Proteomes" id="UP000390763"/>
    </source>
</evidence>
<evidence type="ECO:0000313" key="1">
    <source>
        <dbReference type="EMBL" id="MQO03955.1"/>
    </source>
</evidence>
<protein>
    <submittedName>
        <fullName evidence="2">Topoisomerase</fullName>
    </submittedName>
    <submittedName>
        <fullName evidence="1">Toprim domain-containing protein</fullName>
    </submittedName>
</protein>
<dbReference type="Proteomes" id="UP000390763">
    <property type="component" value="Unassembled WGS sequence"/>
</dbReference>
<accession>A0A3E5E8C8</accession>